<accession>A0A8B6G6N1</accession>
<dbReference type="OrthoDB" id="6190857at2759"/>
<dbReference type="Proteomes" id="UP000596742">
    <property type="component" value="Unassembled WGS sequence"/>
</dbReference>
<comment type="caution">
    <text evidence="1">The sequence shown here is derived from an EMBL/GenBank/DDBJ whole genome shotgun (WGS) entry which is preliminary data.</text>
</comment>
<evidence type="ECO:0000313" key="1">
    <source>
        <dbReference type="EMBL" id="VDI59526.1"/>
    </source>
</evidence>
<proteinExistence type="predicted"/>
<evidence type="ECO:0000313" key="2">
    <source>
        <dbReference type="Proteomes" id="UP000596742"/>
    </source>
</evidence>
<organism evidence="1 2">
    <name type="scientific">Mytilus galloprovincialis</name>
    <name type="common">Mediterranean mussel</name>
    <dbReference type="NCBI Taxonomy" id="29158"/>
    <lineage>
        <taxon>Eukaryota</taxon>
        <taxon>Metazoa</taxon>
        <taxon>Spiralia</taxon>
        <taxon>Lophotrochozoa</taxon>
        <taxon>Mollusca</taxon>
        <taxon>Bivalvia</taxon>
        <taxon>Autobranchia</taxon>
        <taxon>Pteriomorphia</taxon>
        <taxon>Mytilida</taxon>
        <taxon>Mytiloidea</taxon>
        <taxon>Mytilidae</taxon>
        <taxon>Mytilinae</taxon>
        <taxon>Mytilus</taxon>
    </lineage>
</organism>
<sequence>MSKVGSIPKKLQMKKYGNFLKITTSLKNLNITIFLIFYPFVGYTKEVTDVSNASSHIWYIPHHPVTNENKPKEKEEEWIKWKSTLPEIENISIPRCFKTKDRKDISDAQLHISSDGSEIGLSDSSEFDGYIERLKSVSNNMKKMKKTTDFNKADLIFLSGNEVSEDVIRKVHSKNIEKNVKLYTIMSTSELKEQAKTVGEFAYNKIAYTLGKPSSAFLTINARIGAGISKDSFRRFITSRCKELEQTNRFICPQRFTIASFDNLDKNQSYSVVGSGKDKSGFHGTTIQTATPCPSLPTSVDISVNIDSLSDDMVVDSSRGRSIPIDITTAITNPKDNIGLPSSIAENRFRLFFH</sequence>
<reference evidence="1" key="1">
    <citation type="submission" date="2018-11" db="EMBL/GenBank/DDBJ databases">
        <authorList>
            <person name="Alioto T."/>
            <person name="Alioto T."/>
        </authorList>
    </citation>
    <scope>NUCLEOTIDE SEQUENCE</scope>
</reference>
<name>A0A8B6G6N1_MYTGA</name>
<dbReference type="EMBL" id="UYJE01007947">
    <property type="protein sequence ID" value="VDI59526.1"/>
    <property type="molecule type" value="Genomic_DNA"/>
</dbReference>
<protein>
    <submittedName>
        <fullName evidence="1">Uncharacterized protein</fullName>
    </submittedName>
</protein>
<gene>
    <name evidence="1" type="ORF">MGAL_10B070562</name>
</gene>
<keyword evidence="2" id="KW-1185">Reference proteome</keyword>
<dbReference type="AlphaFoldDB" id="A0A8B6G6N1"/>